<dbReference type="PANTHER" id="PTHR30616:SF2">
    <property type="entry name" value="PURINE NUCLEOSIDE PHOSPHORYLASE LACC1"/>
    <property type="match status" value="1"/>
</dbReference>
<evidence type="ECO:0000256" key="9">
    <source>
        <dbReference type="ARBA" id="ARBA00049893"/>
    </source>
</evidence>
<dbReference type="SUPFAM" id="SSF64438">
    <property type="entry name" value="CNF1/YfiH-like putative cysteine hydrolases"/>
    <property type="match status" value="1"/>
</dbReference>
<proteinExistence type="inferred from homology"/>
<name>A0ABW8K256_9GAMM</name>
<evidence type="ECO:0000256" key="10">
    <source>
        <dbReference type="RuleBase" id="RU361274"/>
    </source>
</evidence>
<comment type="catalytic activity">
    <reaction evidence="1">
        <text>inosine + phosphate = alpha-D-ribose 1-phosphate + hypoxanthine</text>
        <dbReference type="Rhea" id="RHEA:27646"/>
        <dbReference type="ChEBI" id="CHEBI:17368"/>
        <dbReference type="ChEBI" id="CHEBI:17596"/>
        <dbReference type="ChEBI" id="CHEBI:43474"/>
        <dbReference type="ChEBI" id="CHEBI:57720"/>
        <dbReference type="EC" id="2.4.2.1"/>
    </reaction>
    <physiologicalReaction direction="left-to-right" evidence="1">
        <dbReference type="Rhea" id="RHEA:27647"/>
    </physiologicalReaction>
</comment>
<dbReference type="InterPro" id="IPR038371">
    <property type="entry name" value="Cu_polyphenol_OxRdtase_sf"/>
</dbReference>
<evidence type="ECO:0000256" key="8">
    <source>
        <dbReference type="ARBA" id="ARBA00048968"/>
    </source>
</evidence>
<evidence type="ECO:0000256" key="7">
    <source>
        <dbReference type="ARBA" id="ARBA00047989"/>
    </source>
</evidence>
<protein>
    <recommendedName>
        <fullName evidence="10">Purine nucleoside phosphorylase</fullName>
    </recommendedName>
</protein>
<dbReference type="NCBIfam" id="TIGR00726">
    <property type="entry name" value="peptidoglycan editing factor PgeF"/>
    <property type="match status" value="1"/>
</dbReference>
<accession>A0ABW8K256</accession>
<dbReference type="Pfam" id="PF02578">
    <property type="entry name" value="Cu-oxidase_4"/>
    <property type="match status" value="1"/>
</dbReference>
<evidence type="ECO:0000313" key="12">
    <source>
        <dbReference type="Proteomes" id="UP001620408"/>
    </source>
</evidence>
<dbReference type="Gene3D" id="3.60.140.10">
    <property type="entry name" value="CNF1/YfiH-like putative cysteine hydrolases"/>
    <property type="match status" value="1"/>
</dbReference>
<evidence type="ECO:0000256" key="5">
    <source>
        <dbReference type="ARBA" id="ARBA00022801"/>
    </source>
</evidence>
<comment type="catalytic activity">
    <reaction evidence="7">
        <text>adenosine + H2O + H(+) = inosine + NH4(+)</text>
        <dbReference type="Rhea" id="RHEA:24408"/>
        <dbReference type="ChEBI" id="CHEBI:15377"/>
        <dbReference type="ChEBI" id="CHEBI:15378"/>
        <dbReference type="ChEBI" id="CHEBI:16335"/>
        <dbReference type="ChEBI" id="CHEBI:17596"/>
        <dbReference type="ChEBI" id="CHEBI:28938"/>
        <dbReference type="EC" id="3.5.4.4"/>
    </reaction>
    <physiologicalReaction direction="left-to-right" evidence="7">
        <dbReference type="Rhea" id="RHEA:24409"/>
    </physiologicalReaction>
</comment>
<dbReference type="CDD" id="cd16833">
    <property type="entry name" value="YfiH"/>
    <property type="match status" value="1"/>
</dbReference>
<dbReference type="PANTHER" id="PTHR30616">
    <property type="entry name" value="UNCHARACTERIZED PROTEIN YFIH"/>
    <property type="match status" value="1"/>
</dbReference>
<evidence type="ECO:0000256" key="1">
    <source>
        <dbReference type="ARBA" id="ARBA00000553"/>
    </source>
</evidence>
<reference evidence="11 12" key="1">
    <citation type="submission" date="2020-10" db="EMBL/GenBank/DDBJ databases">
        <title>Phylogeny of dyella-like bacteria.</title>
        <authorList>
            <person name="Fu J."/>
        </authorList>
    </citation>
    <scope>NUCLEOTIDE SEQUENCE [LARGE SCALE GENOMIC DNA]</scope>
    <source>
        <strain evidence="11 12">BB4</strain>
    </source>
</reference>
<dbReference type="Proteomes" id="UP001620408">
    <property type="component" value="Unassembled WGS sequence"/>
</dbReference>
<evidence type="ECO:0000256" key="4">
    <source>
        <dbReference type="ARBA" id="ARBA00022723"/>
    </source>
</evidence>
<evidence type="ECO:0000256" key="2">
    <source>
        <dbReference type="ARBA" id="ARBA00007353"/>
    </source>
</evidence>
<keyword evidence="12" id="KW-1185">Reference proteome</keyword>
<dbReference type="InterPro" id="IPR011324">
    <property type="entry name" value="Cytotoxic_necrot_fac-like_cat"/>
</dbReference>
<keyword evidence="6" id="KW-0862">Zinc</keyword>
<comment type="catalytic activity">
    <reaction evidence="8">
        <text>adenosine + phosphate = alpha-D-ribose 1-phosphate + adenine</text>
        <dbReference type="Rhea" id="RHEA:27642"/>
        <dbReference type="ChEBI" id="CHEBI:16335"/>
        <dbReference type="ChEBI" id="CHEBI:16708"/>
        <dbReference type="ChEBI" id="CHEBI:43474"/>
        <dbReference type="ChEBI" id="CHEBI:57720"/>
        <dbReference type="EC" id="2.4.2.1"/>
    </reaction>
    <physiologicalReaction direction="left-to-right" evidence="8">
        <dbReference type="Rhea" id="RHEA:27643"/>
    </physiologicalReaction>
</comment>
<evidence type="ECO:0000256" key="3">
    <source>
        <dbReference type="ARBA" id="ARBA00022679"/>
    </source>
</evidence>
<keyword evidence="3" id="KW-0808">Transferase</keyword>
<dbReference type="EMBL" id="JADIKD010000008">
    <property type="protein sequence ID" value="MFK2916981.1"/>
    <property type="molecule type" value="Genomic_DNA"/>
</dbReference>
<evidence type="ECO:0000256" key="6">
    <source>
        <dbReference type="ARBA" id="ARBA00022833"/>
    </source>
</evidence>
<comment type="caution">
    <text evidence="11">The sequence shown here is derived from an EMBL/GenBank/DDBJ whole genome shotgun (WGS) entry which is preliminary data.</text>
</comment>
<organism evidence="11 12">
    <name type="scientific">Dyella koreensis</name>
    <dbReference type="NCBI Taxonomy" id="311235"/>
    <lineage>
        <taxon>Bacteria</taxon>
        <taxon>Pseudomonadati</taxon>
        <taxon>Pseudomonadota</taxon>
        <taxon>Gammaproteobacteria</taxon>
        <taxon>Lysobacterales</taxon>
        <taxon>Rhodanobacteraceae</taxon>
        <taxon>Dyella</taxon>
    </lineage>
</organism>
<keyword evidence="5" id="KW-0378">Hydrolase</keyword>
<dbReference type="InterPro" id="IPR003730">
    <property type="entry name" value="Cu_polyphenol_OxRdtase"/>
</dbReference>
<keyword evidence="4" id="KW-0479">Metal-binding</keyword>
<comment type="similarity">
    <text evidence="2 10">Belongs to the purine nucleoside phosphorylase YfiH/LACC1 family.</text>
</comment>
<comment type="catalytic activity">
    <reaction evidence="9">
        <text>S-methyl-5'-thioadenosine + phosphate = 5-(methylsulfanyl)-alpha-D-ribose 1-phosphate + adenine</text>
        <dbReference type="Rhea" id="RHEA:11852"/>
        <dbReference type="ChEBI" id="CHEBI:16708"/>
        <dbReference type="ChEBI" id="CHEBI:17509"/>
        <dbReference type="ChEBI" id="CHEBI:43474"/>
        <dbReference type="ChEBI" id="CHEBI:58533"/>
        <dbReference type="EC" id="2.4.2.28"/>
    </reaction>
    <physiologicalReaction direction="left-to-right" evidence="9">
        <dbReference type="Rhea" id="RHEA:11853"/>
    </physiologicalReaction>
</comment>
<evidence type="ECO:0000313" key="11">
    <source>
        <dbReference type="EMBL" id="MFK2916981.1"/>
    </source>
</evidence>
<sequence>MPCARIRSRPIRTTGAESVAGNDWVMPDWPAPPGVRAAVSTRQGPGISAPPYERFNLGASSGDAAEAVAANRAEVQRALGLPRAPHWLQQVHGIDVVEVHGPASADIRPRADAAVTRVAGEPLAILTADCLPVLFCAAEGGEIGAAHAGWRGLLAGVLEATIARMQAPSSSLLAWLGPCIGAASYEVGEEVRSAFVDTDAGAVECFVSTRPGHWLCDLTGLARRRLAQVGVERVYGGGFDTLTDQRFYSYRRDGTHSGRFASLIWLS</sequence>
<gene>
    <name evidence="11" type="primary">pgeF</name>
    <name evidence="11" type="ORF">ISS97_06885</name>
</gene>